<comment type="similarity">
    <text evidence="1">Belongs to the universal ribosomal protein uL2 family.</text>
</comment>
<dbReference type="InterPro" id="IPR008991">
    <property type="entry name" value="Translation_prot_SH3-like_sf"/>
</dbReference>
<feature type="domain" description="Large ribosomal subunit protein uL2 RNA-binding" evidence="5">
    <location>
        <begin position="92"/>
        <end position="172"/>
    </location>
</feature>
<evidence type="ECO:0000256" key="1">
    <source>
        <dbReference type="ARBA" id="ARBA00005636"/>
    </source>
</evidence>
<dbReference type="Gene3D" id="2.40.50.140">
    <property type="entry name" value="Nucleic acid-binding proteins"/>
    <property type="match status" value="1"/>
</dbReference>
<dbReference type="InterPro" id="IPR002171">
    <property type="entry name" value="Ribosomal_uL2"/>
</dbReference>
<gene>
    <name evidence="6" type="ORF">X801_04366</name>
</gene>
<sequence length="390" mass="44509">MIPSFEKRTAWKSLKKEWLPRIEICQGMLTIDPLREFSHFRQILRQFGTTTTAHRHPGIIFPYPVSKQWAVKRLFDPEQYTVDAVKLVRTGGRGPDGITQYKHRTTGLNRPWFMVDYNYSRHIPTGKVVDEIVLKITRNWWRTPFLALVASGEVKRWIVATTSMKPGDIIRSHVDIPLIPVSPREGDAYPVGALPVGTSVCLVELYPGEGAIRCRAAGTSASVVRRGKHVGDPDCPRPDTLSDVTEEHVVLLRDNGTRKLMRLLPECMVVVGQVSNNEHSKEKYRKFGEKYWHGIKQRSGLWQRKTGRFGRKIRPIGPPLDFVSPEVSASEMILKVTKPGTPLHNRENERDLYAQMNPGKQKPFQPTPKAYNGLPDNQPRFCWSSWTSVR</sequence>
<evidence type="ECO:0000259" key="5">
    <source>
        <dbReference type="SMART" id="SM01383"/>
    </source>
</evidence>
<dbReference type="InterPro" id="IPR012340">
    <property type="entry name" value="NA-bd_OB-fold"/>
</dbReference>
<dbReference type="SMART" id="SM01382">
    <property type="entry name" value="Ribosomal_L2_C"/>
    <property type="match status" value="1"/>
</dbReference>
<evidence type="ECO:0000256" key="3">
    <source>
        <dbReference type="ARBA" id="ARBA00023274"/>
    </source>
</evidence>
<dbReference type="Gene3D" id="2.30.30.30">
    <property type="match status" value="1"/>
</dbReference>
<dbReference type="GO" id="GO:0005762">
    <property type="term" value="C:mitochondrial large ribosomal subunit"/>
    <property type="evidence" value="ECO:0007669"/>
    <property type="project" value="TreeGrafter"/>
</dbReference>
<dbReference type="AlphaFoldDB" id="A0A1S8WZ36"/>
<protein>
    <submittedName>
        <fullName evidence="6">Ribosomal protein L2 domain protein</fullName>
    </submittedName>
</protein>
<dbReference type="PANTHER" id="PTHR13691">
    <property type="entry name" value="RIBOSOMAL PROTEIN L2"/>
    <property type="match status" value="1"/>
</dbReference>
<keyword evidence="2 6" id="KW-0689">Ribosomal protein</keyword>
<evidence type="ECO:0000256" key="2">
    <source>
        <dbReference type="ARBA" id="ARBA00022980"/>
    </source>
</evidence>
<keyword evidence="3" id="KW-0687">Ribonucleoprotein</keyword>
<keyword evidence="7" id="KW-1185">Reference proteome</keyword>
<name>A0A1S8WZ36_OPIVI</name>
<dbReference type="SMART" id="SM01383">
    <property type="entry name" value="Ribosomal_L2"/>
    <property type="match status" value="1"/>
</dbReference>
<dbReference type="Proteomes" id="UP000243686">
    <property type="component" value="Unassembled WGS sequence"/>
</dbReference>
<dbReference type="GO" id="GO:0003723">
    <property type="term" value="F:RNA binding"/>
    <property type="evidence" value="ECO:0007669"/>
    <property type="project" value="TreeGrafter"/>
</dbReference>
<feature type="domain" description="Large ribosomal subunit protein uL2 C-terminal" evidence="4">
    <location>
        <begin position="183"/>
        <end position="319"/>
    </location>
</feature>
<dbReference type="EMBL" id="KV893074">
    <property type="protein sequence ID" value="OON19762.1"/>
    <property type="molecule type" value="Genomic_DNA"/>
</dbReference>
<dbReference type="SUPFAM" id="SSF50104">
    <property type="entry name" value="Translation proteins SH3-like domain"/>
    <property type="match status" value="1"/>
</dbReference>
<evidence type="ECO:0000313" key="6">
    <source>
        <dbReference type="EMBL" id="OON19762.1"/>
    </source>
</evidence>
<dbReference type="GO" id="GO:0003735">
    <property type="term" value="F:structural constituent of ribosome"/>
    <property type="evidence" value="ECO:0007669"/>
    <property type="project" value="InterPro"/>
</dbReference>
<dbReference type="InterPro" id="IPR022666">
    <property type="entry name" value="Ribosomal_uL2_RNA-bd_dom"/>
</dbReference>
<evidence type="ECO:0000313" key="7">
    <source>
        <dbReference type="Proteomes" id="UP000243686"/>
    </source>
</evidence>
<reference evidence="6 7" key="1">
    <citation type="submission" date="2015-03" db="EMBL/GenBank/DDBJ databases">
        <title>Draft genome of the nematode, Opisthorchis viverrini.</title>
        <authorList>
            <person name="Mitreva M."/>
        </authorList>
    </citation>
    <scope>NUCLEOTIDE SEQUENCE [LARGE SCALE GENOMIC DNA]</scope>
    <source>
        <strain evidence="6">Khon Kaen</strain>
    </source>
</reference>
<dbReference type="GO" id="GO:0032543">
    <property type="term" value="P:mitochondrial translation"/>
    <property type="evidence" value="ECO:0007669"/>
    <property type="project" value="TreeGrafter"/>
</dbReference>
<dbReference type="Pfam" id="PF03947">
    <property type="entry name" value="Ribosomal_L2_C"/>
    <property type="match status" value="1"/>
</dbReference>
<organism evidence="6 7">
    <name type="scientific">Opisthorchis viverrini</name>
    <name type="common">Southeast Asian liver fluke</name>
    <dbReference type="NCBI Taxonomy" id="6198"/>
    <lineage>
        <taxon>Eukaryota</taxon>
        <taxon>Metazoa</taxon>
        <taxon>Spiralia</taxon>
        <taxon>Lophotrochozoa</taxon>
        <taxon>Platyhelminthes</taxon>
        <taxon>Trematoda</taxon>
        <taxon>Digenea</taxon>
        <taxon>Opisthorchiida</taxon>
        <taxon>Opisthorchiata</taxon>
        <taxon>Opisthorchiidae</taxon>
        <taxon>Opisthorchis</taxon>
    </lineage>
</organism>
<evidence type="ECO:0000259" key="4">
    <source>
        <dbReference type="SMART" id="SM01382"/>
    </source>
</evidence>
<dbReference type="InterPro" id="IPR022669">
    <property type="entry name" value="Ribosomal_uL2_C"/>
</dbReference>
<accession>A0A1S8WZ36</accession>
<dbReference type="InterPro" id="IPR014722">
    <property type="entry name" value="Rib_uL2_dom2"/>
</dbReference>
<dbReference type="SUPFAM" id="SSF50249">
    <property type="entry name" value="Nucleic acid-binding proteins"/>
    <property type="match status" value="1"/>
</dbReference>
<proteinExistence type="inferred from homology"/>
<dbReference type="PANTHER" id="PTHR13691:SF73">
    <property type="entry name" value="LARGE RIBOSOMAL SUBUNIT PROTEIN UL2M"/>
    <property type="match status" value="1"/>
</dbReference>